<comment type="caution">
    <text evidence="1">The sequence shown here is derived from an EMBL/GenBank/DDBJ whole genome shotgun (WGS) entry which is preliminary data.</text>
</comment>
<dbReference type="AlphaFoldDB" id="A0A6A4TFP2"/>
<dbReference type="EMBL" id="VEVO01000005">
    <property type="protein sequence ID" value="KAF0042570.1"/>
    <property type="molecule type" value="Genomic_DNA"/>
</dbReference>
<accession>A0A6A4TFP2</accession>
<evidence type="ECO:0000313" key="1">
    <source>
        <dbReference type="EMBL" id="KAF0042570.1"/>
    </source>
</evidence>
<dbReference type="Proteomes" id="UP000438429">
    <property type="component" value="Unassembled WGS sequence"/>
</dbReference>
<evidence type="ECO:0000313" key="2">
    <source>
        <dbReference type="Proteomes" id="UP000438429"/>
    </source>
</evidence>
<organism evidence="1 2">
    <name type="scientific">Scophthalmus maximus</name>
    <name type="common">Turbot</name>
    <name type="synonym">Psetta maxima</name>
    <dbReference type="NCBI Taxonomy" id="52904"/>
    <lineage>
        <taxon>Eukaryota</taxon>
        <taxon>Metazoa</taxon>
        <taxon>Chordata</taxon>
        <taxon>Craniata</taxon>
        <taxon>Vertebrata</taxon>
        <taxon>Euteleostomi</taxon>
        <taxon>Actinopterygii</taxon>
        <taxon>Neopterygii</taxon>
        <taxon>Teleostei</taxon>
        <taxon>Neoteleostei</taxon>
        <taxon>Acanthomorphata</taxon>
        <taxon>Carangaria</taxon>
        <taxon>Pleuronectiformes</taxon>
        <taxon>Pleuronectoidei</taxon>
        <taxon>Scophthalmidae</taxon>
        <taxon>Scophthalmus</taxon>
    </lineage>
</organism>
<proteinExistence type="predicted"/>
<protein>
    <submittedName>
        <fullName evidence="1">Uncharacterized protein</fullName>
    </submittedName>
</protein>
<sequence length="67" mass="7985">MTSIENWVVVRHEPEIDTRLQGNDSSQLTFNRRYVTRGRCFAALRNSVTTKQEVCELWQKEMEKRLV</sequence>
<reference evidence="1 2" key="1">
    <citation type="submission" date="2019-06" db="EMBL/GenBank/DDBJ databases">
        <title>Draft genomes of female and male turbot (Scophthalmus maximus).</title>
        <authorList>
            <person name="Xu H."/>
            <person name="Xu X.-W."/>
            <person name="Shao C."/>
            <person name="Chen S."/>
        </authorList>
    </citation>
    <scope>NUCLEOTIDE SEQUENCE [LARGE SCALE GENOMIC DNA]</scope>
    <source>
        <strain evidence="1">Ysfricsl-2016a</strain>
        <tissue evidence="1">Blood</tissue>
    </source>
</reference>
<name>A0A6A4TFP2_SCOMX</name>
<gene>
    <name evidence="1" type="ORF">F2P81_006102</name>
</gene>